<accession>A0A4C1YRE4</accession>
<feature type="compositionally biased region" description="Basic and acidic residues" evidence="1">
    <location>
        <begin position="43"/>
        <end position="61"/>
    </location>
</feature>
<name>A0A4C1YRE4_EUMVA</name>
<evidence type="ECO:0000256" key="1">
    <source>
        <dbReference type="SAM" id="MobiDB-lite"/>
    </source>
</evidence>
<evidence type="ECO:0000313" key="3">
    <source>
        <dbReference type="Proteomes" id="UP000299102"/>
    </source>
</evidence>
<dbReference type="EMBL" id="BGZK01001344">
    <property type="protein sequence ID" value="GBP77730.1"/>
    <property type="molecule type" value="Genomic_DNA"/>
</dbReference>
<organism evidence="2 3">
    <name type="scientific">Eumeta variegata</name>
    <name type="common">Bagworm moth</name>
    <name type="synonym">Eumeta japonica</name>
    <dbReference type="NCBI Taxonomy" id="151549"/>
    <lineage>
        <taxon>Eukaryota</taxon>
        <taxon>Metazoa</taxon>
        <taxon>Ecdysozoa</taxon>
        <taxon>Arthropoda</taxon>
        <taxon>Hexapoda</taxon>
        <taxon>Insecta</taxon>
        <taxon>Pterygota</taxon>
        <taxon>Neoptera</taxon>
        <taxon>Endopterygota</taxon>
        <taxon>Lepidoptera</taxon>
        <taxon>Glossata</taxon>
        <taxon>Ditrysia</taxon>
        <taxon>Tineoidea</taxon>
        <taxon>Psychidae</taxon>
        <taxon>Oiketicinae</taxon>
        <taxon>Eumeta</taxon>
    </lineage>
</organism>
<dbReference type="AlphaFoldDB" id="A0A4C1YRE4"/>
<gene>
    <name evidence="2" type="ORF">EVAR_55394_1</name>
</gene>
<keyword evidence="3" id="KW-1185">Reference proteome</keyword>
<dbReference type="Proteomes" id="UP000299102">
    <property type="component" value="Unassembled WGS sequence"/>
</dbReference>
<feature type="compositionally biased region" description="Low complexity" evidence="1">
    <location>
        <begin position="71"/>
        <end position="81"/>
    </location>
</feature>
<feature type="region of interest" description="Disordered" evidence="1">
    <location>
        <begin position="42"/>
        <end position="85"/>
    </location>
</feature>
<reference evidence="2 3" key="1">
    <citation type="journal article" date="2019" name="Commun. Biol.">
        <title>The bagworm genome reveals a unique fibroin gene that provides high tensile strength.</title>
        <authorList>
            <person name="Kono N."/>
            <person name="Nakamura H."/>
            <person name="Ohtoshi R."/>
            <person name="Tomita M."/>
            <person name="Numata K."/>
            <person name="Arakawa K."/>
        </authorList>
    </citation>
    <scope>NUCLEOTIDE SEQUENCE [LARGE SCALE GENOMIC DNA]</scope>
</reference>
<proteinExistence type="predicted"/>
<evidence type="ECO:0000313" key="2">
    <source>
        <dbReference type="EMBL" id="GBP77730.1"/>
    </source>
</evidence>
<comment type="caution">
    <text evidence="2">The sequence shown here is derived from an EMBL/GenBank/DDBJ whole genome shotgun (WGS) entry which is preliminary data.</text>
</comment>
<protein>
    <submittedName>
        <fullName evidence="2">Uncharacterized protein</fullName>
    </submittedName>
</protein>
<sequence length="143" mass="16361">MRKLLEVHLIADDVVKAPRLRCIRRADELSASEASPEITYHNKRIDRTTKNGQETRVEPVPDRTLAPNLKSRSGSRSGPRPVARSTYTKDEAIHCMYVHARETVETFLVVVGHNHLINAQRNRRVTARYRYIMSGDLNPWSAT</sequence>